<evidence type="ECO:0000313" key="3">
    <source>
        <dbReference type="EMBL" id="KAK9511676.1"/>
    </source>
</evidence>
<feature type="region of interest" description="Disordered" evidence="1">
    <location>
        <begin position="413"/>
        <end position="467"/>
    </location>
</feature>
<feature type="region of interest" description="Disordered" evidence="1">
    <location>
        <begin position="170"/>
        <end position="221"/>
    </location>
</feature>
<evidence type="ECO:0000256" key="1">
    <source>
        <dbReference type="SAM" id="MobiDB-lite"/>
    </source>
</evidence>
<proteinExistence type="predicted"/>
<dbReference type="InterPro" id="IPR013087">
    <property type="entry name" value="Znf_C2H2_type"/>
</dbReference>
<evidence type="ECO:0000313" key="4">
    <source>
        <dbReference type="Proteomes" id="UP001461498"/>
    </source>
</evidence>
<feature type="compositionally biased region" description="Basic residues" evidence="1">
    <location>
        <begin position="287"/>
        <end position="296"/>
    </location>
</feature>
<dbReference type="AlphaFoldDB" id="A0AAW1DLW2"/>
<organism evidence="3 4">
    <name type="scientific">Rhynocoris fuscipes</name>
    <dbReference type="NCBI Taxonomy" id="488301"/>
    <lineage>
        <taxon>Eukaryota</taxon>
        <taxon>Metazoa</taxon>
        <taxon>Ecdysozoa</taxon>
        <taxon>Arthropoda</taxon>
        <taxon>Hexapoda</taxon>
        <taxon>Insecta</taxon>
        <taxon>Pterygota</taxon>
        <taxon>Neoptera</taxon>
        <taxon>Paraneoptera</taxon>
        <taxon>Hemiptera</taxon>
        <taxon>Heteroptera</taxon>
        <taxon>Panheteroptera</taxon>
        <taxon>Cimicomorpha</taxon>
        <taxon>Reduviidae</taxon>
        <taxon>Harpactorinae</taxon>
        <taxon>Harpactorini</taxon>
        <taxon>Rhynocoris</taxon>
    </lineage>
</organism>
<reference evidence="3 4" key="1">
    <citation type="submission" date="2022-12" db="EMBL/GenBank/DDBJ databases">
        <title>Chromosome-level genome assembly of true bugs.</title>
        <authorList>
            <person name="Ma L."/>
            <person name="Li H."/>
        </authorList>
    </citation>
    <scope>NUCLEOTIDE SEQUENCE [LARGE SCALE GENOMIC DNA]</scope>
    <source>
        <strain evidence="3">Lab_2022b</strain>
    </source>
</reference>
<evidence type="ECO:0000259" key="2">
    <source>
        <dbReference type="SMART" id="SM00355"/>
    </source>
</evidence>
<feature type="region of interest" description="Disordered" evidence="1">
    <location>
        <begin position="254"/>
        <end position="319"/>
    </location>
</feature>
<name>A0AAW1DLW2_9HEMI</name>
<dbReference type="Proteomes" id="UP001461498">
    <property type="component" value="Unassembled WGS sequence"/>
</dbReference>
<feature type="compositionally biased region" description="Basic and acidic residues" evidence="1">
    <location>
        <begin position="274"/>
        <end position="286"/>
    </location>
</feature>
<feature type="compositionally biased region" description="Polar residues" evidence="1">
    <location>
        <begin position="453"/>
        <end position="467"/>
    </location>
</feature>
<dbReference type="EMBL" id="JAPXFL010000001">
    <property type="protein sequence ID" value="KAK9511676.1"/>
    <property type="molecule type" value="Genomic_DNA"/>
</dbReference>
<feature type="domain" description="C2H2-type" evidence="2">
    <location>
        <begin position="103"/>
        <end position="126"/>
    </location>
</feature>
<gene>
    <name evidence="3" type="ORF">O3M35_000294</name>
</gene>
<feature type="compositionally biased region" description="Basic and acidic residues" evidence="1">
    <location>
        <begin position="297"/>
        <end position="319"/>
    </location>
</feature>
<comment type="caution">
    <text evidence="3">The sequence shown here is derived from an EMBL/GenBank/DDBJ whole genome shotgun (WGS) entry which is preliminary data.</text>
</comment>
<feature type="compositionally biased region" description="Basic and acidic residues" evidence="1">
    <location>
        <begin position="208"/>
        <end position="217"/>
    </location>
</feature>
<protein>
    <recommendedName>
        <fullName evidence="2">C2H2-type domain-containing protein</fullName>
    </recommendedName>
</protein>
<feature type="compositionally biased region" description="Basic residues" evidence="1">
    <location>
        <begin position="261"/>
        <end position="273"/>
    </location>
</feature>
<feature type="compositionally biased region" description="Basic residues" evidence="1">
    <location>
        <begin position="434"/>
        <end position="445"/>
    </location>
</feature>
<accession>A0AAW1DLW2</accession>
<keyword evidence="4" id="KW-1185">Reference proteome</keyword>
<feature type="domain" description="C2H2-type" evidence="2">
    <location>
        <begin position="139"/>
        <end position="162"/>
    </location>
</feature>
<dbReference type="SMART" id="SM00355">
    <property type="entry name" value="ZnF_C2H2"/>
    <property type="match status" value="2"/>
</dbReference>
<sequence length="617" mass="72330">MDNSIQISQEHQSQGLMNLIQVKQEADDAPHIIYDDREQWAFLFSEAITGVKTEVDEPRKESYSGIAEIVSTGIKVEHDPESYDGHPEIHPTEIKQEIEPVVLDCHWCCFTATEPLDLIDHDYEKHSRFFQGKRIHKSYKCPSCAYTSIDPTAIRSHYYQLHRNVPDTAASQVNEIATPQKKKRKKKKQTWDTPLKKRRRPKKGQNADQDKIKEERRLRRMAYTRKYRASLSPDALAKRRLNDAARMRLKRALETEDAKAERRRKQALHARLKRANETPEEVERRRITQRNRARVRRSQETEEQRELRKERERLRARERRASLSVDKKEFIKEMERTRKRYRRHEAKVMNGDQFINAMEFLSTSLSNSENAYHLGHSSNGSSDPQSYNIESDDIKKMYPVPLHMFVGHITEDSSLPKSKAAKTVSKKTSEKNRGKNRKPGRPAVKRNKETKALQPSNSQNEDIPENSVRNFTILSESCNVPKSYTSPEDHVVRNDLIVHNDLKEPNINERLDWRIKQLGEVSQLNCIENTSKVIMKTNNDEINKICNERNINSENKTYRQPEATTNITRECNKDYIELEASIHQHDSELFNNIKQNQFSKIDKINKLLHRMYVRDSK</sequence>